<reference evidence="1 2" key="1">
    <citation type="journal article" date="2019" name="Sci. Rep.">
        <title>Orb-weaving spider Araneus ventricosus genome elucidates the spidroin gene catalogue.</title>
        <authorList>
            <person name="Kono N."/>
            <person name="Nakamura H."/>
            <person name="Ohtoshi R."/>
            <person name="Moran D.A.P."/>
            <person name="Shinohara A."/>
            <person name="Yoshida Y."/>
            <person name="Fujiwara M."/>
            <person name="Mori M."/>
            <person name="Tomita M."/>
            <person name="Arakawa K."/>
        </authorList>
    </citation>
    <scope>NUCLEOTIDE SEQUENCE [LARGE SCALE GENOMIC DNA]</scope>
</reference>
<comment type="caution">
    <text evidence="1">The sequence shown here is derived from an EMBL/GenBank/DDBJ whole genome shotgun (WGS) entry which is preliminary data.</text>
</comment>
<gene>
    <name evidence="1" type="ORF">AVEN_94948_1</name>
</gene>
<dbReference type="EMBL" id="BGPR01000374">
    <property type="protein sequence ID" value="GBM16461.1"/>
    <property type="molecule type" value="Genomic_DNA"/>
</dbReference>
<keyword evidence="2" id="KW-1185">Reference proteome</keyword>
<dbReference type="AlphaFoldDB" id="A0A4Y2DIF1"/>
<organism evidence="1 2">
    <name type="scientific">Araneus ventricosus</name>
    <name type="common">Orbweaver spider</name>
    <name type="synonym">Epeira ventricosa</name>
    <dbReference type="NCBI Taxonomy" id="182803"/>
    <lineage>
        <taxon>Eukaryota</taxon>
        <taxon>Metazoa</taxon>
        <taxon>Ecdysozoa</taxon>
        <taxon>Arthropoda</taxon>
        <taxon>Chelicerata</taxon>
        <taxon>Arachnida</taxon>
        <taxon>Araneae</taxon>
        <taxon>Araneomorphae</taxon>
        <taxon>Entelegynae</taxon>
        <taxon>Araneoidea</taxon>
        <taxon>Araneidae</taxon>
        <taxon>Araneus</taxon>
    </lineage>
</organism>
<proteinExistence type="predicted"/>
<dbReference type="OrthoDB" id="5823189at2759"/>
<evidence type="ECO:0000313" key="1">
    <source>
        <dbReference type="EMBL" id="GBM16461.1"/>
    </source>
</evidence>
<dbReference type="Proteomes" id="UP000499080">
    <property type="component" value="Unassembled WGS sequence"/>
</dbReference>
<name>A0A4Y2DIF1_ARAVE</name>
<accession>A0A4Y2DIF1</accession>
<evidence type="ECO:0000313" key="2">
    <source>
        <dbReference type="Proteomes" id="UP000499080"/>
    </source>
</evidence>
<sequence length="134" mass="15243">MLVSKNAGYRGAENCTKNLKIEGGNNRFLINPSVYGTERPKIISSRPEWPIQSLACKQKFLSQIKNEIQLSCTSRTIIQVNALLSYPNVVEHKLKGIPPLSKRHVDSRINVARKHLTAGTNWNDMCFWTKKCFI</sequence>
<protein>
    <submittedName>
        <fullName evidence="1">Uncharacterized protein</fullName>
    </submittedName>
</protein>